<dbReference type="Proteomes" id="UP000018040">
    <property type="component" value="Unassembled WGS sequence"/>
</dbReference>
<name>V6TZK0_GIAIN</name>
<dbReference type="AlphaFoldDB" id="V6TZK0"/>
<evidence type="ECO:0000313" key="1">
    <source>
        <dbReference type="EMBL" id="ESU43792.1"/>
    </source>
</evidence>
<dbReference type="VEuPathDB" id="GiardiaDB:QR46_1218"/>
<dbReference type="EMBL" id="AHHH01000037">
    <property type="protein sequence ID" value="ESU43792.1"/>
    <property type="molecule type" value="Genomic_DNA"/>
</dbReference>
<protein>
    <submittedName>
        <fullName evidence="1">Ankyrin repeat protein</fullName>
    </submittedName>
</protein>
<evidence type="ECO:0000313" key="2">
    <source>
        <dbReference type="Proteomes" id="UP000018040"/>
    </source>
</evidence>
<accession>V6TZK0</accession>
<feature type="non-terminal residue" evidence="1">
    <location>
        <position position="1"/>
    </location>
</feature>
<organism evidence="1 2">
    <name type="scientific">Giardia intestinalis</name>
    <name type="common">Giardia lamblia</name>
    <dbReference type="NCBI Taxonomy" id="5741"/>
    <lineage>
        <taxon>Eukaryota</taxon>
        <taxon>Metamonada</taxon>
        <taxon>Diplomonadida</taxon>
        <taxon>Hexamitidae</taxon>
        <taxon>Giardiinae</taxon>
        <taxon>Giardia</taxon>
    </lineage>
</organism>
<reference evidence="2" key="1">
    <citation type="submission" date="2012-02" db="EMBL/GenBank/DDBJ databases">
        <title>Genome sequencing of Giardia lamblia Genotypes A2 and B isolates (DH and GS) and comparative analysis with the genomes of Genotypes A1 and E (WB and Pig).</title>
        <authorList>
            <person name="Adam R."/>
            <person name="Dahlstrom E."/>
            <person name="Martens C."/>
            <person name="Bruno D."/>
            <person name="Barbian K."/>
            <person name="Porcella S.F."/>
            <person name="Nash T."/>
        </authorList>
    </citation>
    <scope>NUCLEOTIDE SEQUENCE</scope>
    <source>
        <strain evidence="2">GS</strain>
    </source>
</reference>
<comment type="caution">
    <text evidence="1">The sequence shown here is derived from an EMBL/GenBank/DDBJ whole genome shotgun (WGS) entry which is preliminary data.</text>
</comment>
<sequence length="60" mass="7021">VWAQTLQQLSIFMLYVQANRGDSRNPLQCINNYEKYRNSLKSSHPITDQFLHSISILIIL</sequence>
<gene>
    <name evidence="1" type="ORF">GSB_153200</name>
</gene>
<proteinExistence type="predicted"/>
<reference evidence="1 2" key="2">
    <citation type="journal article" date="2013" name="Genome Biol. Evol.">
        <title>Genome sequencing of Giardia lamblia genotypes A2 and B isolates (DH and GS) and comparative analysis with the genomes of genotypes A1 and E (WB and Pig).</title>
        <authorList>
            <person name="Adam R.D."/>
            <person name="Dahlstrom E.W."/>
            <person name="Martens C.A."/>
            <person name="Bruno D.P."/>
            <person name="Barbian K.D."/>
            <person name="Ricklefs S.M."/>
            <person name="Hernandez M.M."/>
            <person name="Narla N.P."/>
            <person name="Patel R.B."/>
            <person name="Porcella S.F."/>
            <person name="Nash T.E."/>
        </authorList>
    </citation>
    <scope>NUCLEOTIDE SEQUENCE [LARGE SCALE GENOMIC DNA]</scope>
    <source>
        <strain evidence="1 2">GS</strain>
    </source>
</reference>